<feature type="binding site" evidence="10">
    <location>
        <position position="204"/>
    </location>
    <ligand>
        <name>Mn(2+)</name>
        <dbReference type="ChEBI" id="CHEBI:29035"/>
    </ligand>
</feature>
<gene>
    <name evidence="14" type="primary">agaL2</name>
    <name evidence="14" type="ORF">PPGU16_59780</name>
</gene>
<dbReference type="InterPro" id="IPR001088">
    <property type="entry name" value="Glyco_hydro_4"/>
</dbReference>
<dbReference type="Pfam" id="PF11975">
    <property type="entry name" value="Glyco_hydro_4C"/>
    <property type="match status" value="1"/>
</dbReference>
<dbReference type="EMBL" id="AP023176">
    <property type="protein sequence ID" value="BCF92911.1"/>
    <property type="molecule type" value="Genomic_DNA"/>
</dbReference>
<dbReference type="InterPro" id="IPR053715">
    <property type="entry name" value="GH4_Enzyme_sf"/>
</dbReference>
<dbReference type="GO" id="GO:0046872">
    <property type="term" value="F:metal ion binding"/>
    <property type="evidence" value="ECO:0007669"/>
    <property type="project" value="UniProtKB-KW"/>
</dbReference>
<protein>
    <submittedName>
        <fullName evidence="14">Alpha-glucosidase/alpha-galactosidase</fullName>
    </submittedName>
</protein>
<accession>A0A7I8BXD1</accession>
<evidence type="ECO:0000256" key="1">
    <source>
        <dbReference type="ARBA" id="ARBA00001936"/>
    </source>
</evidence>
<keyword evidence="5 12" id="KW-0520">NAD</keyword>
<evidence type="ECO:0000256" key="4">
    <source>
        <dbReference type="ARBA" id="ARBA00022801"/>
    </source>
</evidence>
<comment type="similarity">
    <text evidence="2 12">Belongs to the glycosyl hydrolase 4 family.</text>
</comment>
<dbReference type="PANTHER" id="PTHR32092:SF6">
    <property type="entry name" value="ALPHA-GALACTOSIDASE"/>
    <property type="match status" value="1"/>
</dbReference>
<evidence type="ECO:0000256" key="7">
    <source>
        <dbReference type="ARBA" id="ARBA00023277"/>
    </source>
</evidence>
<keyword evidence="14" id="KW-0614">Plasmid</keyword>
<dbReference type="Gene3D" id="3.90.1820.10">
    <property type="entry name" value="AglA-like glucosidase"/>
    <property type="match status" value="1"/>
</dbReference>
<evidence type="ECO:0000256" key="3">
    <source>
        <dbReference type="ARBA" id="ARBA00022723"/>
    </source>
</evidence>
<evidence type="ECO:0000256" key="5">
    <source>
        <dbReference type="ARBA" id="ARBA00023027"/>
    </source>
</evidence>
<evidence type="ECO:0000256" key="10">
    <source>
        <dbReference type="PIRSR" id="PIRSR601088-3"/>
    </source>
</evidence>
<feature type="site" description="Increases basicity of active site Tyr" evidence="11">
    <location>
        <position position="115"/>
    </location>
</feature>
<comment type="cofactor">
    <cofactor evidence="12">
        <name>NAD(+)</name>
        <dbReference type="ChEBI" id="CHEBI:57540"/>
    </cofactor>
    <text evidence="12">Binds 1 NAD(+) per subunit.</text>
</comment>
<evidence type="ECO:0000313" key="14">
    <source>
        <dbReference type="EMBL" id="BCF92911.1"/>
    </source>
</evidence>
<keyword evidence="3 10" id="KW-0479">Metal-binding</keyword>
<feature type="binding site" evidence="10">
    <location>
        <position position="174"/>
    </location>
    <ligand>
        <name>Mn(2+)</name>
        <dbReference type="ChEBI" id="CHEBI:29035"/>
    </ligand>
</feature>
<dbReference type="InterPro" id="IPR015955">
    <property type="entry name" value="Lactate_DH/Glyco_Ohase_4_C"/>
</dbReference>
<evidence type="ECO:0000256" key="11">
    <source>
        <dbReference type="PIRSR" id="PIRSR601088-4"/>
    </source>
</evidence>
<name>A0A7I8BXD1_9BURK</name>
<dbReference type="PANTHER" id="PTHR32092">
    <property type="entry name" value="6-PHOSPHO-BETA-GLUCOSIDASE-RELATED"/>
    <property type="match status" value="1"/>
</dbReference>
<feature type="binding site" evidence="9">
    <location>
        <position position="153"/>
    </location>
    <ligand>
        <name>substrate</name>
    </ligand>
</feature>
<keyword evidence="15" id="KW-1185">Reference proteome</keyword>
<feature type="domain" description="Glycosyl hydrolase family 4 C-terminal" evidence="13">
    <location>
        <begin position="199"/>
        <end position="440"/>
    </location>
</feature>
<keyword evidence="10" id="KW-0533">Nickel</keyword>
<comment type="cofactor">
    <cofactor evidence="1">
        <name>Mn(2+)</name>
        <dbReference type="ChEBI" id="CHEBI:29035"/>
    </cofactor>
</comment>
<evidence type="ECO:0000256" key="2">
    <source>
        <dbReference type="ARBA" id="ARBA00010141"/>
    </source>
</evidence>
<evidence type="ECO:0000256" key="8">
    <source>
        <dbReference type="ARBA" id="ARBA00023295"/>
    </source>
</evidence>
<keyword evidence="7" id="KW-0119">Carbohydrate metabolism</keyword>
<dbReference type="InterPro" id="IPR022616">
    <property type="entry name" value="Glyco_hydro_4_C"/>
</dbReference>
<organism evidence="14 15">
    <name type="scientific">Paraburkholderia largidicola</name>
    <dbReference type="NCBI Taxonomy" id="3014751"/>
    <lineage>
        <taxon>Bacteria</taxon>
        <taxon>Pseudomonadati</taxon>
        <taxon>Pseudomonadota</taxon>
        <taxon>Betaproteobacteria</taxon>
        <taxon>Burkholderiales</taxon>
        <taxon>Burkholderiaceae</taxon>
        <taxon>Paraburkholderia</taxon>
    </lineage>
</organism>
<dbReference type="Proteomes" id="UP000510888">
    <property type="component" value="Plasmid PPGU16_p1"/>
</dbReference>
<keyword evidence="8 12" id="KW-0326">Glycosidase</keyword>
<keyword evidence="10" id="KW-0408">Iron</keyword>
<dbReference type="SUPFAM" id="SSF51735">
    <property type="entry name" value="NAD(P)-binding Rossmann-fold domains"/>
    <property type="match status" value="1"/>
</dbReference>
<geneLocation type="plasmid" evidence="14 15">
    <name>PPGU16_p1</name>
</geneLocation>
<keyword evidence="6 10" id="KW-0464">Manganese</keyword>
<evidence type="ECO:0000256" key="9">
    <source>
        <dbReference type="PIRSR" id="PIRSR601088-2"/>
    </source>
</evidence>
<keyword evidence="4 12" id="KW-0378">Hydrolase</keyword>
<dbReference type="GO" id="GO:0016616">
    <property type="term" value="F:oxidoreductase activity, acting on the CH-OH group of donors, NAD or NADP as acceptor"/>
    <property type="evidence" value="ECO:0007669"/>
    <property type="project" value="InterPro"/>
</dbReference>
<evidence type="ECO:0000256" key="12">
    <source>
        <dbReference type="RuleBase" id="RU361152"/>
    </source>
</evidence>
<dbReference type="InterPro" id="IPR036291">
    <property type="entry name" value="NAD(P)-bd_dom_sf"/>
</dbReference>
<evidence type="ECO:0000313" key="15">
    <source>
        <dbReference type="Proteomes" id="UP000510888"/>
    </source>
</evidence>
<keyword evidence="10" id="KW-0170">Cobalt</keyword>
<dbReference type="AlphaFoldDB" id="A0A7I8BXD1"/>
<dbReference type="KEGG" id="plad:PPGU16_59780"/>
<reference evidence="14 15" key="1">
    <citation type="journal article" date="2020" name="Genes (Basel)">
        <title>Genomic Comparison of Insect Gut Symbionts from Divergent Burkholderia Subclades.</title>
        <authorList>
            <person name="Takeshita K."/>
            <person name="Kikuchi Y."/>
        </authorList>
    </citation>
    <scope>NUCLEOTIDE SEQUENCE [LARGE SCALE GENOMIC DNA]</scope>
    <source>
        <strain evidence="14 15">PGU16</strain>
        <plasmid evidence="14 15">PPGU16_p1</plasmid>
    </source>
</reference>
<dbReference type="RefSeq" id="WP_180726408.1">
    <property type="nucleotide sequence ID" value="NZ_AP023176.1"/>
</dbReference>
<dbReference type="CDD" id="cd05297">
    <property type="entry name" value="GH4_alpha_glucosidase_galactosidase"/>
    <property type="match status" value="1"/>
</dbReference>
<dbReference type="Pfam" id="PF02056">
    <property type="entry name" value="Glyco_hydro_4"/>
    <property type="match status" value="1"/>
</dbReference>
<evidence type="ECO:0000259" key="13">
    <source>
        <dbReference type="Pfam" id="PF11975"/>
    </source>
</evidence>
<dbReference type="PRINTS" id="PR00732">
    <property type="entry name" value="GLHYDRLASE4"/>
</dbReference>
<dbReference type="GO" id="GO:0004553">
    <property type="term" value="F:hydrolase activity, hydrolyzing O-glycosyl compounds"/>
    <property type="evidence" value="ECO:0007669"/>
    <property type="project" value="InterPro"/>
</dbReference>
<dbReference type="SUPFAM" id="SSF56327">
    <property type="entry name" value="LDH C-terminal domain-like"/>
    <property type="match status" value="1"/>
</dbReference>
<proteinExistence type="inferred from homology"/>
<evidence type="ECO:0000256" key="6">
    <source>
        <dbReference type="ARBA" id="ARBA00023211"/>
    </source>
</evidence>
<sequence>MSVGKPLKIALIGAGSTVFARNLLGDILGYPELADATIALHDIDERRLELSALVASRVAGHLHASPEIVATTDRIRALDGADYVLNLIQVGGFRPGTVVDFEIPKRYGLEQTIGDTIGIGGIMRGLRTIPVMLEMLADMERVCPDVLHLNYVNPMAILCWAMSRASPVRTIGLCHSVQGTAAELANDIGVPLEEIRYTCAGINHMAFFLKFGRNGEDLYPALHRVRAEGRVPDANRVRYEMLNLLGYFPTESSEHFSEYVPWFIKRGRDDLLARFNIPLDEYPGRCQVYEASWDFIEKELREPGSQDPEVLRATLLGRGFKVMDNRHDGAVAQLEGLRTVRRSLEYGATIIHSIESGVRNVIYGNVPNTALIDNLPQGCCVEVPCLVDGNGVQPTHIGALPPQLAALMRTNIGVQEMTVEAALTGQRDHVYHAAMLDPHTAAELDVDQIVALVDDLLDAHRDSLPESLLQRSRVEVGI</sequence>
<dbReference type="NCBIfam" id="NF011657">
    <property type="entry name" value="PRK15076.1"/>
    <property type="match status" value="1"/>
</dbReference>
<dbReference type="GO" id="GO:0005975">
    <property type="term" value="P:carbohydrate metabolic process"/>
    <property type="evidence" value="ECO:0007669"/>
    <property type="project" value="InterPro"/>
</dbReference>